<dbReference type="GO" id="GO:0000156">
    <property type="term" value="F:phosphorelay response regulator activity"/>
    <property type="evidence" value="ECO:0007669"/>
    <property type="project" value="TreeGrafter"/>
</dbReference>
<keyword evidence="3" id="KW-0805">Transcription regulation</keyword>
<dbReference type="AlphaFoldDB" id="G5J1T4"/>
<evidence type="ECO:0000256" key="2">
    <source>
        <dbReference type="ARBA" id="ARBA00023012"/>
    </source>
</evidence>
<keyword evidence="5" id="KW-0804">Transcription</keyword>
<name>G5J1T4_CROWT</name>
<dbReference type="InterPro" id="IPR039420">
    <property type="entry name" value="WalR-like"/>
</dbReference>
<comment type="caution">
    <text evidence="8">The sequence shown here is derived from an EMBL/GenBank/DDBJ whole genome shotgun (WGS) entry which is preliminary data.</text>
</comment>
<evidence type="ECO:0000259" key="7">
    <source>
        <dbReference type="PROSITE" id="PS50110"/>
    </source>
</evidence>
<dbReference type="InterPro" id="IPR001789">
    <property type="entry name" value="Sig_transdc_resp-reg_receiver"/>
</dbReference>
<dbReference type="GO" id="GO:0000976">
    <property type="term" value="F:transcription cis-regulatory region binding"/>
    <property type="evidence" value="ECO:0007669"/>
    <property type="project" value="TreeGrafter"/>
</dbReference>
<dbReference type="GO" id="GO:0005829">
    <property type="term" value="C:cytosol"/>
    <property type="evidence" value="ECO:0007669"/>
    <property type="project" value="TreeGrafter"/>
</dbReference>
<dbReference type="GeneID" id="88765266"/>
<organism evidence="8 9">
    <name type="scientific">Crocosphaera watsonii WH 0003</name>
    <dbReference type="NCBI Taxonomy" id="423471"/>
    <lineage>
        <taxon>Bacteria</taxon>
        <taxon>Bacillati</taxon>
        <taxon>Cyanobacteriota</taxon>
        <taxon>Cyanophyceae</taxon>
        <taxon>Oscillatoriophycideae</taxon>
        <taxon>Chroococcales</taxon>
        <taxon>Aphanothecaceae</taxon>
        <taxon>Crocosphaera</taxon>
    </lineage>
</organism>
<gene>
    <name evidence="8" type="ORF">CWATWH0003_1466</name>
</gene>
<dbReference type="InterPro" id="IPR011006">
    <property type="entry name" value="CheY-like_superfamily"/>
</dbReference>
<protein>
    <submittedName>
        <fullName evidence="8">NarL subfamily protein</fullName>
    </submittedName>
</protein>
<keyword evidence="2" id="KW-0902">Two-component regulatory system</keyword>
<evidence type="ECO:0000313" key="9">
    <source>
        <dbReference type="Proteomes" id="UP000003477"/>
    </source>
</evidence>
<evidence type="ECO:0000256" key="3">
    <source>
        <dbReference type="ARBA" id="ARBA00023015"/>
    </source>
</evidence>
<reference evidence="8 9" key="1">
    <citation type="journal article" date="2011" name="Front. Microbiol.">
        <title>Two Strains of Crocosphaera watsonii with Highly Conserved Genomes are Distinguished by Strain-Specific Features.</title>
        <authorList>
            <person name="Bench S.R."/>
            <person name="Ilikchyan I.N."/>
            <person name="Tripp H.J."/>
            <person name="Zehr J.P."/>
        </authorList>
    </citation>
    <scope>NUCLEOTIDE SEQUENCE [LARGE SCALE GENOMIC DNA]</scope>
    <source>
        <strain evidence="8 9">WH 0003</strain>
    </source>
</reference>
<proteinExistence type="predicted"/>
<dbReference type="Proteomes" id="UP000003477">
    <property type="component" value="Unassembled WGS sequence"/>
</dbReference>
<dbReference type="Gene3D" id="3.40.50.2300">
    <property type="match status" value="1"/>
</dbReference>
<dbReference type="EMBL" id="AESD01000227">
    <property type="protein sequence ID" value="EHJ13849.1"/>
    <property type="molecule type" value="Genomic_DNA"/>
</dbReference>
<dbReference type="SMART" id="SM00448">
    <property type="entry name" value="REC"/>
    <property type="match status" value="1"/>
</dbReference>
<accession>G5J1T4</accession>
<evidence type="ECO:0000256" key="1">
    <source>
        <dbReference type="ARBA" id="ARBA00022553"/>
    </source>
</evidence>
<dbReference type="GO" id="GO:0006355">
    <property type="term" value="P:regulation of DNA-templated transcription"/>
    <property type="evidence" value="ECO:0007669"/>
    <property type="project" value="TreeGrafter"/>
</dbReference>
<dbReference type="PATRIC" id="fig|423471.3.peg.1363"/>
<evidence type="ECO:0000256" key="6">
    <source>
        <dbReference type="PROSITE-ProRule" id="PRU00169"/>
    </source>
</evidence>
<keyword evidence="4" id="KW-0238">DNA-binding</keyword>
<dbReference type="PANTHER" id="PTHR48111">
    <property type="entry name" value="REGULATOR OF RPOS"/>
    <property type="match status" value="1"/>
</dbReference>
<dbReference type="Pfam" id="PF00072">
    <property type="entry name" value="Response_reg"/>
    <property type="match status" value="1"/>
</dbReference>
<dbReference type="PROSITE" id="PS50110">
    <property type="entry name" value="RESPONSE_REGULATORY"/>
    <property type="match status" value="1"/>
</dbReference>
<feature type="domain" description="Response regulatory" evidence="7">
    <location>
        <begin position="7"/>
        <end position="130"/>
    </location>
</feature>
<keyword evidence="1 6" id="KW-0597">Phosphoprotein</keyword>
<dbReference type="SUPFAM" id="SSF52172">
    <property type="entry name" value="CheY-like"/>
    <property type="match status" value="1"/>
</dbReference>
<evidence type="ECO:0000313" key="8">
    <source>
        <dbReference type="EMBL" id="EHJ13849.1"/>
    </source>
</evidence>
<dbReference type="PANTHER" id="PTHR48111:SF1">
    <property type="entry name" value="TWO-COMPONENT RESPONSE REGULATOR ORR33"/>
    <property type="match status" value="1"/>
</dbReference>
<sequence>MANDICRVLLIEDKLESIELLQDLFSKSQHSSLAKGLTFPVTCAKTLKESLTFLEAHQFDVILLDLDLPDSRGLHTLIKLREEVSNTPIIVKMDGQGEGAVVKSFQLGADGYLQIKNLDSNLLIHEIRLGIERQKYRVKINQQEQKINQAQEFADLDALIKSSGQTSVTARLFGSYPLQESLPDVFDELVETYGKLLELSLEQRIYKVDHNISEQLRSLGYKMGFLKASPRDTIEIHTKVLKEKSKDASVAKAQAYVVEGRLMILELMGYLASFYRKYYIGLSNINLSSRKDYP</sequence>
<feature type="modified residue" description="4-aspartylphosphate" evidence="6">
    <location>
        <position position="65"/>
    </location>
</feature>
<dbReference type="GO" id="GO:0032993">
    <property type="term" value="C:protein-DNA complex"/>
    <property type="evidence" value="ECO:0007669"/>
    <property type="project" value="TreeGrafter"/>
</dbReference>
<dbReference type="CDD" id="cd00156">
    <property type="entry name" value="REC"/>
    <property type="match status" value="1"/>
</dbReference>
<evidence type="ECO:0000256" key="5">
    <source>
        <dbReference type="ARBA" id="ARBA00023163"/>
    </source>
</evidence>
<dbReference type="RefSeq" id="WP_007309894.1">
    <property type="nucleotide sequence ID" value="NZ_AESD01000227.1"/>
</dbReference>
<evidence type="ECO:0000256" key="4">
    <source>
        <dbReference type="ARBA" id="ARBA00023125"/>
    </source>
</evidence>